<protein>
    <submittedName>
        <fullName evidence="1">Uncharacterized protein</fullName>
    </submittedName>
</protein>
<sequence length="31" mass="3725">TIVMDAARFILWENQRTERNVKVDFICFLPV</sequence>
<name>A0A024FS08_9CAUD</name>
<feature type="non-terminal residue" evidence="1">
    <location>
        <position position="1"/>
    </location>
</feature>
<evidence type="ECO:0000313" key="1">
    <source>
        <dbReference type="EMBL" id="BAO79564.1"/>
    </source>
</evidence>
<organism evidence="1">
    <name type="scientific">Bacillus phage SPG24</name>
    <dbReference type="NCBI Taxonomy" id="1497851"/>
    <lineage>
        <taxon>Viruses</taxon>
        <taxon>Duplodnaviria</taxon>
        <taxon>Heunggongvirae</taxon>
        <taxon>Uroviricota</taxon>
        <taxon>Caudoviricetes</taxon>
        <taxon>Herelleviridae</taxon>
        <taxon>Bastillevirinae</taxon>
        <taxon>Nitunavirus</taxon>
        <taxon>Nitunavirus SPG24</taxon>
    </lineage>
</organism>
<dbReference type="EMBL" id="AB930184">
    <property type="protein sequence ID" value="BAO79564.1"/>
    <property type="molecule type" value="Genomic_DNA"/>
</dbReference>
<proteinExistence type="predicted"/>
<reference evidence="1" key="1">
    <citation type="submission" date="2014-04" db="EMBL/GenBank/DDBJ databases">
        <title>Whole genome of SPG24 was analyzed in behalf of its correct identification and originality.</title>
        <authorList>
            <person name="Lee O.H."/>
        </authorList>
    </citation>
    <scope>NUCLEOTIDE SEQUENCE</scope>
    <source>
        <strain evidence="1">SPG24</strain>
    </source>
</reference>
<accession>A0A024FS08</accession>